<organism evidence="1 2">
    <name type="scientific">Nocardioides lentus</name>
    <dbReference type="NCBI Taxonomy" id="338077"/>
    <lineage>
        <taxon>Bacteria</taxon>
        <taxon>Bacillati</taxon>
        <taxon>Actinomycetota</taxon>
        <taxon>Actinomycetes</taxon>
        <taxon>Propionibacteriales</taxon>
        <taxon>Nocardioidaceae</taxon>
        <taxon>Nocardioides</taxon>
    </lineage>
</organism>
<evidence type="ECO:0000313" key="2">
    <source>
        <dbReference type="Proteomes" id="UP001501612"/>
    </source>
</evidence>
<comment type="caution">
    <text evidence="1">The sequence shown here is derived from an EMBL/GenBank/DDBJ whole genome shotgun (WGS) entry which is preliminary data.</text>
</comment>
<proteinExistence type="predicted"/>
<dbReference type="RefSeq" id="WP_344006835.1">
    <property type="nucleotide sequence ID" value="NZ_BAAAMY010000004.1"/>
</dbReference>
<dbReference type="EMBL" id="BAAAMY010000004">
    <property type="protein sequence ID" value="GAA1919126.1"/>
    <property type="molecule type" value="Genomic_DNA"/>
</dbReference>
<accession>A0ABN2PEK7</accession>
<dbReference type="Proteomes" id="UP001501612">
    <property type="component" value="Unassembled WGS sequence"/>
</dbReference>
<gene>
    <name evidence="1" type="ORF">GCM10009737_20820</name>
</gene>
<evidence type="ECO:0000313" key="1">
    <source>
        <dbReference type="EMBL" id="GAA1919126.1"/>
    </source>
</evidence>
<name>A0ABN2PEK7_9ACTN</name>
<reference evidence="1 2" key="1">
    <citation type="journal article" date="2019" name="Int. J. Syst. Evol. Microbiol.">
        <title>The Global Catalogue of Microorganisms (GCM) 10K type strain sequencing project: providing services to taxonomists for standard genome sequencing and annotation.</title>
        <authorList>
            <consortium name="The Broad Institute Genomics Platform"/>
            <consortium name="The Broad Institute Genome Sequencing Center for Infectious Disease"/>
            <person name="Wu L."/>
            <person name="Ma J."/>
        </authorList>
    </citation>
    <scope>NUCLEOTIDE SEQUENCE [LARGE SCALE GENOMIC DNA]</scope>
    <source>
        <strain evidence="1 2">JCM 14046</strain>
    </source>
</reference>
<protein>
    <submittedName>
        <fullName evidence="1">Uncharacterized protein</fullName>
    </submittedName>
</protein>
<dbReference type="PROSITE" id="PS51257">
    <property type="entry name" value="PROKAR_LIPOPROTEIN"/>
    <property type="match status" value="1"/>
</dbReference>
<sequence length="170" mass="17933">MGRLAGGAPTVVAPLVALLVTLLACSSAPELSPGELEEVTADLVGTTAPAFEAAADAAGVDAEPLRGLDLRACDPLLGEDVGELVARRNLVLRASQDRGLVDRVDRAWRRLGLEPQRDRDEDEIRADVTVGPGVPAFLRLRSPVRVQDGSGRVLRVVEVVSDCVDVGRPV</sequence>
<keyword evidence="2" id="KW-1185">Reference proteome</keyword>